<dbReference type="EMBL" id="OY731404">
    <property type="protein sequence ID" value="CAJ1969553.1"/>
    <property type="molecule type" value="Genomic_DNA"/>
</dbReference>
<gene>
    <name evidence="1" type="ORF">AYBTSS11_LOCUS22318</name>
</gene>
<reference evidence="1" key="1">
    <citation type="submission" date="2023-10" db="EMBL/GenBank/DDBJ databases">
        <authorList>
            <person name="Domelevo Entfellner J.-B."/>
        </authorList>
    </citation>
    <scope>NUCLEOTIDE SEQUENCE</scope>
</reference>
<organism evidence="1 2">
    <name type="scientific">Sphenostylis stenocarpa</name>
    <dbReference type="NCBI Taxonomy" id="92480"/>
    <lineage>
        <taxon>Eukaryota</taxon>
        <taxon>Viridiplantae</taxon>
        <taxon>Streptophyta</taxon>
        <taxon>Embryophyta</taxon>
        <taxon>Tracheophyta</taxon>
        <taxon>Spermatophyta</taxon>
        <taxon>Magnoliopsida</taxon>
        <taxon>eudicotyledons</taxon>
        <taxon>Gunneridae</taxon>
        <taxon>Pentapetalae</taxon>
        <taxon>rosids</taxon>
        <taxon>fabids</taxon>
        <taxon>Fabales</taxon>
        <taxon>Fabaceae</taxon>
        <taxon>Papilionoideae</taxon>
        <taxon>50 kb inversion clade</taxon>
        <taxon>NPAAA clade</taxon>
        <taxon>indigoferoid/millettioid clade</taxon>
        <taxon>Phaseoleae</taxon>
        <taxon>Sphenostylis</taxon>
    </lineage>
</organism>
<keyword evidence="2" id="KW-1185">Reference proteome</keyword>
<evidence type="ECO:0000313" key="1">
    <source>
        <dbReference type="EMBL" id="CAJ1969553.1"/>
    </source>
</evidence>
<name>A0AA86ST26_9FABA</name>
<proteinExistence type="predicted"/>
<accession>A0AA86ST26</accession>
<dbReference type="Gramene" id="rna-AYBTSS11_LOCUS22318">
    <property type="protein sequence ID" value="CAJ1969553.1"/>
    <property type="gene ID" value="gene-AYBTSS11_LOCUS22318"/>
</dbReference>
<dbReference type="AlphaFoldDB" id="A0AA86ST26"/>
<protein>
    <submittedName>
        <fullName evidence="1">Uncharacterized protein</fullName>
    </submittedName>
</protein>
<evidence type="ECO:0000313" key="2">
    <source>
        <dbReference type="Proteomes" id="UP001189624"/>
    </source>
</evidence>
<dbReference type="Proteomes" id="UP001189624">
    <property type="component" value="Chromosome 7"/>
</dbReference>
<sequence length="302" mass="33460">MDIIGLAPVPNQMGHFAVFGRRGWSETANTWEALENLQSVPDLLYAFEDSLSFITPKSRSTPNILPLLTTLDIFQLTTPILKHPSFIRKPVAVKIISKAKLHLRISTSLSYGYMAFLNLPGSTMWGLGQSMKPCPTNSKDLEYRSSCRYDMWGIDRPISGRISRNFEIWGCGIIRFKACCLDIKIGVVEREVYLNVKGWSFCVLCSAFLQSNPILIYLKCKKGAVSSYIHPFINKKLLQICDGLPAENVTCEDLSSTNSGASAINFWEKTNIGAECALCGATASAFRKSSDGQCVHALCSIH</sequence>
<dbReference type="CDD" id="cd00024">
    <property type="entry name" value="CD_CSD"/>
    <property type="match status" value="1"/>
</dbReference>